<dbReference type="GO" id="GO:0016706">
    <property type="term" value="F:2-oxoglutarate-dependent dioxygenase activity"/>
    <property type="evidence" value="ECO:0007669"/>
    <property type="project" value="TreeGrafter"/>
</dbReference>
<gene>
    <name evidence="8" type="ORF">TGAMA5MH_02465</name>
</gene>
<keyword evidence="4" id="KW-0223">Dioxygenase</keyword>
<keyword evidence="6" id="KW-0408">Iron</keyword>
<evidence type="ECO:0000256" key="3">
    <source>
        <dbReference type="ARBA" id="ARBA00022723"/>
    </source>
</evidence>
<keyword evidence="5" id="KW-0560">Oxidoreductase</keyword>
<organism evidence="8 9">
    <name type="scientific">Trichoderma gamsii</name>
    <dbReference type="NCBI Taxonomy" id="398673"/>
    <lineage>
        <taxon>Eukaryota</taxon>
        <taxon>Fungi</taxon>
        <taxon>Dikarya</taxon>
        <taxon>Ascomycota</taxon>
        <taxon>Pezizomycotina</taxon>
        <taxon>Sordariomycetes</taxon>
        <taxon>Hypocreomycetidae</taxon>
        <taxon>Hypocreales</taxon>
        <taxon>Hypocreaceae</taxon>
        <taxon>Trichoderma</taxon>
    </lineage>
</organism>
<evidence type="ECO:0000256" key="5">
    <source>
        <dbReference type="ARBA" id="ARBA00023002"/>
    </source>
</evidence>
<dbReference type="OrthoDB" id="10257314at2759"/>
<comment type="caution">
    <text evidence="8">The sequence shown here is derived from an EMBL/GenBank/DDBJ whole genome shotgun (WGS) entry which is preliminary data.</text>
</comment>
<dbReference type="InterPro" id="IPR042098">
    <property type="entry name" value="TauD-like_sf"/>
</dbReference>
<dbReference type="AlphaFoldDB" id="A0A2K0TK46"/>
<keyword evidence="3" id="KW-0479">Metal-binding</keyword>
<dbReference type="PANTHER" id="PTHR30468">
    <property type="entry name" value="ALPHA-KETOGLUTARATE-DEPENDENT SULFONATE DIOXYGENASE"/>
    <property type="match status" value="1"/>
</dbReference>
<comment type="similarity">
    <text evidence="2">Belongs to the TfdA dioxygenase family.</text>
</comment>
<proteinExistence type="inferred from homology"/>
<evidence type="ECO:0000256" key="4">
    <source>
        <dbReference type="ARBA" id="ARBA00022964"/>
    </source>
</evidence>
<dbReference type="InterPro" id="IPR051323">
    <property type="entry name" value="AtsK-like"/>
</dbReference>
<evidence type="ECO:0000313" key="9">
    <source>
        <dbReference type="Proteomes" id="UP000236546"/>
    </source>
</evidence>
<dbReference type="Proteomes" id="UP000236546">
    <property type="component" value="Unassembled WGS sequence"/>
</dbReference>
<sequence length="359" mass="39593">MANVLTPSVLVGTAITPAVLAYKPPHEALKEFVPARDRAFFADPAKASLLGLATAVEEVTPYIGTELKGVQLSKLTDQQKDELALLVAERGVVFFRDQDITLDQQHDLASYYGIQDRDPNQQDPKHVTIIGRGGNIRSHGNFSGEWHGDHTYEVNPPAYTLLRLLKTPPSGGDTIFTSQTGLFDKLSPAFQKAIEGLHGVHSSDRAYLGSINGGGTPHRAPISTAHPLVRTHPVTRLKSLFYNPTFLERIQELNAQESHHILAFLREHLSNADDVTARWKWTPGAVAFWDNRVIAHKAIPGGYDTELREGKRTAIFGERPFFDPENSESLSERAARLESEKSVNGNGLVDKAKNLVLNN</sequence>
<reference evidence="8 9" key="1">
    <citation type="submission" date="2017-02" db="EMBL/GenBank/DDBJ databases">
        <title>Genomes of Trichoderma spp. with biocontrol activity.</title>
        <authorList>
            <person name="Gardiner D."/>
            <person name="Kazan K."/>
            <person name="Vos C."/>
            <person name="Harvey P."/>
        </authorList>
    </citation>
    <scope>NUCLEOTIDE SEQUENCE [LARGE SCALE GENOMIC DNA]</scope>
    <source>
        <strain evidence="8 9">A5MH</strain>
    </source>
</reference>
<dbReference type="Pfam" id="PF02668">
    <property type="entry name" value="TauD"/>
    <property type="match status" value="1"/>
</dbReference>
<feature type="domain" description="TauD/TfdA-like" evidence="7">
    <location>
        <begin position="56"/>
        <end position="312"/>
    </location>
</feature>
<evidence type="ECO:0000256" key="6">
    <source>
        <dbReference type="ARBA" id="ARBA00023004"/>
    </source>
</evidence>
<evidence type="ECO:0000256" key="2">
    <source>
        <dbReference type="ARBA" id="ARBA00005896"/>
    </source>
</evidence>
<evidence type="ECO:0000259" key="7">
    <source>
        <dbReference type="Pfam" id="PF02668"/>
    </source>
</evidence>
<evidence type="ECO:0000256" key="1">
    <source>
        <dbReference type="ARBA" id="ARBA00001954"/>
    </source>
</evidence>
<protein>
    <recommendedName>
        <fullName evidence="7">TauD/TfdA-like domain-containing protein</fullName>
    </recommendedName>
</protein>
<comment type="cofactor">
    <cofactor evidence="1">
        <name>Fe(2+)</name>
        <dbReference type="ChEBI" id="CHEBI:29033"/>
    </cofactor>
</comment>
<name>A0A2K0TK46_9HYPO</name>
<evidence type="ECO:0000313" key="8">
    <source>
        <dbReference type="EMBL" id="PNP45904.1"/>
    </source>
</evidence>
<dbReference type="Gene3D" id="3.60.130.10">
    <property type="entry name" value="Clavaminate synthase-like"/>
    <property type="match status" value="1"/>
</dbReference>
<accession>A0A2K0TK46</accession>
<dbReference type="SUPFAM" id="SSF51197">
    <property type="entry name" value="Clavaminate synthase-like"/>
    <property type="match status" value="1"/>
</dbReference>
<dbReference type="GO" id="GO:0046872">
    <property type="term" value="F:metal ion binding"/>
    <property type="evidence" value="ECO:0007669"/>
    <property type="project" value="UniProtKB-KW"/>
</dbReference>
<dbReference type="GO" id="GO:0005737">
    <property type="term" value="C:cytoplasm"/>
    <property type="evidence" value="ECO:0007669"/>
    <property type="project" value="TreeGrafter"/>
</dbReference>
<dbReference type="PANTHER" id="PTHR30468:SF1">
    <property type="entry name" value="ALPHA-KETOGLUTARATE-DEPENDENT SULFONATE DIOXYGENASE"/>
    <property type="match status" value="1"/>
</dbReference>
<dbReference type="EMBL" id="MTYH01000022">
    <property type="protein sequence ID" value="PNP45904.1"/>
    <property type="molecule type" value="Genomic_DNA"/>
</dbReference>
<dbReference type="InterPro" id="IPR003819">
    <property type="entry name" value="TauD/TfdA-like"/>
</dbReference>